<dbReference type="InParanoid" id="B0XHL4"/>
<organism>
    <name type="scientific">Culex quinquefasciatus</name>
    <name type="common">Southern house mosquito</name>
    <name type="synonym">Culex pungens</name>
    <dbReference type="NCBI Taxonomy" id="7176"/>
    <lineage>
        <taxon>Eukaryota</taxon>
        <taxon>Metazoa</taxon>
        <taxon>Ecdysozoa</taxon>
        <taxon>Arthropoda</taxon>
        <taxon>Hexapoda</taxon>
        <taxon>Insecta</taxon>
        <taxon>Pterygota</taxon>
        <taxon>Neoptera</taxon>
        <taxon>Endopterygota</taxon>
        <taxon>Diptera</taxon>
        <taxon>Nematocera</taxon>
        <taxon>Culicoidea</taxon>
        <taxon>Culicidae</taxon>
        <taxon>Culicinae</taxon>
        <taxon>Culicini</taxon>
        <taxon>Culex</taxon>
        <taxon>Culex</taxon>
    </lineage>
</organism>
<evidence type="ECO:0000259" key="2">
    <source>
        <dbReference type="Pfam" id="PF13976"/>
    </source>
</evidence>
<evidence type="ECO:0000256" key="1">
    <source>
        <dbReference type="SAM" id="MobiDB-lite"/>
    </source>
</evidence>
<evidence type="ECO:0000313" key="4">
    <source>
        <dbReference type="EnsemblMetazoa" id="CPIJ018939-PA"/>
    </source>
</evidence>
<proteinExistence type="predicted"/>
<name>B0XHL4_CULQU</name>
<dbReference type="VEuPathDB" id="VectorBase:CPIJ018939"/>
<evidence type="ECO:0000313" key="3">
    <source>
        <dbReference type="EMBL" id="EDS28487.1"/>
    </source>
</evidence>
<feature type="domain" description="GAG-pre-integrase" evidence="2">
    <location>
        <begin position="48"/>
        <end position="104"/>
    </location>
</feature>
<sequence length="269" mass="30265">MVRDKSLFAELRPLDRNVQIAVTKSGQSLVADALDVYRNDGTGGTRATAMAFKNDDYELWHRRFRHLEEANMRNLWKDEMVESFPKIKNWPRRCTCGVSLAAKQTRTVIRKSDGKRDMVFDERRPEQPETAGAPNRPLVPMFRDEIEPVEEEPVAAVPDGESVVERFAATEKRDSTGLQNAGSSGHETIRKDRNPAMNPSLIISEKNTIDTTKQHNNTSTCPSTLQPTGSNSTPQTGRRSQRHIEPVRVADVVTLLHAMLAIALVLHRE</sequence>
<keyword evidence="5" id="KW-1185">Reference proteome</keyword>
<protein>
    <submittedName>
        <fullName evidence="3 4">Oxidoreductase</fullName>
    </submittedName>
</protein>
<dbReference type="EnsemblMetazoa" id="CPIJ018939-RA">
    <property type="protein sequence ID" value="CPIJ018939-PA"/>
    <property type="gene ID" value="CPIJ018939"/>
</dbReference>
<accession>B0XHL4</accession>
<dbReference type="HOGENOM" id="CLU_1035323_0_0_1"/>
<dbReference type="Pfam" id="PF13976">
    <property type="entry name" value="gag_pre-integrs"/>
    <property type="match status" value="1"/>
</dbReference>
<gene>
    <name evidence="4" type="primary">6052968</name>
    <name evidence="3" type="ORF">CpipJ_CPIJ018939</name>
</gene>
<dbReference type="KEGG" id="cqu:CpipJ_CPIJ018939"/>
<evidence type="ECO:0000313" key="5">
    <source>
        <dbReference type="Proteomes" id="UP000002320"/>
    </source>
</evidence>
<dbReference type="InterPro" id="IPR025724">
    <property type="entry name" value="GAG-pre-integrase_dom"/>
</dbReference>
<reference evidence="4" key="2">
    <citation type="submission" date="2020-05" db="UniProtKB">
        <authorList>
            <consortium name="EnsemblMetazoa"/>
        </authorList>
    </citation>
    <scope>IDENTIFICATION</scope>
    <source>
        <strain evidence="4">JHB</strain>
    </source>
</reference>
<feature type="compositionally biased region" description="Polar residues" evidence="1">
    <location>
        <begin position="176"/>
        <end position="186"/>
    </location>
</feature>
<reference evidence="3" key="1">
    <citation type="submission" date="2007-03" db="EMBL/GenBank/DDBJ databases">
        <title>Annotation of Culex pipiens quinquefasciatus.</title>
        <authorList>
            <consortium name="The Broad Institute Genome Sequencing Platform"/>
            <person name="Atkinson P.W."/>
            <person name="Hemingway J."/>
            <person name="Christensen B.M."/>
            <person name="Higgs S."/>
            <person name="Kodira C."/>
            <person name="Hannick L."/>
            <person name="Megy K."/>
            <person name="O'Leary S."/>
            <person name="Pearson M."/>
            <person name="Haas B.J."/>
            <person name="Mauceli E."/>
            <person name="Wortman J.R."/>
            <person name="Lee N.H."/>
            <person name="Guigo R."/>
            <person name="Stanke M."/>
            <person name="Alvarado L."/>
            <person name="Amedeo P."/>
            <person name="Antoine C.H."/>
            <person name="Arensburger P."/>
            <person name="Bidwell S.L."/>
            <person name="Crawford M."/>
            <person name="Camaro F."/>
            <person name="Devon K."/>
            <person name="Engels R."/>
            <person name="Hammond M."/>
            <person name="Howarth C."/>
            <person name="Koehrsen M."/>
            <person name="Lawson D."/>
            <person name="Montgomery P."/>
            <person name="Nene V."/>
            <person name="Nusbaum C."/>
            <person name="Puiu D."/>
            <person name="Romero-Severson J."/>
            <person name="Severson D.W."/>
            <person name="Shumway M."/>
            <person name="Sisk P."/>
            <person name="Stolte C."/>
            <person name="Zeng Q."/>
            <person name="Eisenstadt E."/>
            <person name="Fraser-Liggett C."/>
            <person name="Strausberg R."/>
            <person name="Galagan J."/>
            <person name="Birren B."/>
            <person name="Collins F.H."/>
        </authorList>
    </citation>
    <scope>NUCLEOTIDE SEQUENCE [LARGE SCALE GENOMIC DNA]</scope>
    <source>
        <strain evidence="3">JHB</strain>
    </source>
</reference>
<feature type="region of interest" description="Disordered" evidence="1">
    <location>
        <begin position="212"/>
        <end position="243"/>
    </location>
</feature>
<feature type="region of interest" description="Disordered" evidence="1">
    <location>
        <begin position="172"/>
        <end position="196"/>
    </location>
</feature>
<dbReference type="AlphaFoldDB" id="B0XHL4"/>
<dbReference type="EMBL" id="DS233173">
    <property type="protein sequence ID" value="EDS28487.1"/>
    <property type="molecule type" value="Genomic_DNA"/>
</dbReference>
<dbReference type="Proteomes" id="UP000002320">
    <property type="component" value="Unassembled WGS sequence"/>
</dbReference>
<feature type="compositionally biased region" description="Polar residues" evidence="1">
    <location>
        <begin position="212"/>
        <end position="238"/>
    </location>
</feature>